<evidence type="ECO:0000256" key="9">
    <source>
        <dbReference type="ARBA" id="ARBA00022884"/>
    </source>
</evidence>
<comment type="cofactor">
    <cofactor evidence="1 18 20">
        <name>pyridoxal 5'-phosphate</name>
        <dbReference type="ChEBI" id="CHEBI:597326"/>
    </cofactor>
</comment>
<dbReference type="PIRSF" id="PIRSF017689">
    <property type="entry name" value="SepSecS"/>
    <property type="match status" value="1"/>
</dbReference>
<keyword evidence="7 18" id="KW-0820">tRNA-binding</keyword>
<evidence type="ECO:0000256" key="6">
    <source>
        <dbReference type="ARBA" id="ARBA00021963"/>
    </source>
</evidence>
<evidence type="ECO:0000256" key="18">
    <source>
        <dbReference type="PIRNR" id="PIRNR017689"/>
    </source>
</evidence>
<comment type="catalytic activity">
    <reaction evidence="17 18">
        <text>O-phospho-L-seryl-tRNA(Sec) + selenophosphate + H2O = L-selenocysteinyl-tRNA(Sec) + 2 phosphate</text>
        <dbReference type="Rhea" id="RHEA:25041"/>
        <dbReference type="Rhea" id="RHEA-COMP:9743"/>
        <dbReference type="Rhea" id="RHEA-COMP:9947"/>
        <dbReference type="ChEBI" id="CHEBI:15377"/>
        <dbReference type="ChEBI" id="CHEBI:16144"/>
        <dbReference type="ChEBI" id="CHEBI:43474"/>
        <dbReference type="ChEBI" id="CHEBI:78551"/>
        <dbReference type="ChEBI" id="CHEBI:78573"/>
        <dbReference type="EC" id="2.9.1.2"/>
    </reaction>
</comment>
<dbReference type="SUPFAM" id="SSF53383">
    <property type="entry name" value="PLP-dependent transferases"/>
    <property type="match status" value="1"/>
</dbReference>
<evidence type="ECO:0000256" key="7">
    <source>
        <dbReference type="ARBA" id="ARBA00022555"/>
    </source>
</evidence>
<evidence type="ECO:0000256" key="13">
    <source>
        <dbReference type="ARBA" id="ARBA00026053"/>
    </source>
</evidence>
<dbReference type="InterPro" id="IPR008829">
    <property type="entry name" value="SepSecS/SepCysS"/>
</dbReference>
<feature type="binding site" evidence="19">
    <location>
        <position position="94"/>
    </location>
    <ligand>
        <name>substrate</name>
    </ligand>
</feature>
<evidence type="ECO:0000256" key="10">
    <source>
        <dbReference type="ARBA" id="ARBA00022898"/>
    </source>
</evidence>
<feature type="modified residue" description="N6-(pyridoxal phosphate)lysine" evidence="20">
    <location>
        <position position="277"/>
    </location>
</feature>
<evidence type="ECO:0000313" key="21">
    <source>
        <dbReference type="Proteomes" id="UP000887578"/>
    </source>
</evidence>
<comment type="function">
    <text evidence="2 18">Converts O-phosphoseryl-tRNA(Sec) to selenocysteinyl-tRNA(Sec) required for selenoprotein biosynthesis.</text>
</comment>
<evidence type="ECO:0000256" key="20">
    <source>
        <dbReference type="PIRSR" id="PIRSR017689-50"/>
    </source>
</evidence>
<keyword evidence="18" id="KW-0963">Cytoplasm</keyword>
<dbReference type="EC" id="2.9.1.2" evidence="5 18"/>
<reference evidence="22" key="1">
    <citation type="submission" date="2022-11" db="UniProtKB">
        <authorList>
            <consortium name="WormBaseParasite"/>
        </authorList>
    </citation>
    <scope>IDENTIFICATION</scope>
</reference>
<comment type="subcellular location">
    <subcellularLocation>
        <location evidence="18">Cytoplasm</location>
    </subcellularLocation>
</comment>
<evidence type="ECO:0000313" key="22">
    <source>
        <dbReference type="WBParaSite" id="PDA_v2.g7049.t1"/>
    </source>
</evidence>
<feature type="binding site" evidence="19">
    <location>
        <position position="64"/>
    </location>
    <ligand>
        <name>pyridoxal 5'-phosphate</name>
        <dbReference type="ChEBI" id="CHEBI:597326"/>
    </ligand>
</feature>
<evidence type="ECO:0000256" key="5">
    <source>
        <dbReference type="ARBA" id="ARBA00012464"/>
    </source>
</evidence>
<sequence>MLSSEQQKIVRNVAKKSLNKIDELLISQKLPNNGFSEGLLTQLLESLSAADSNNFTDSVGGGEREGRIVCSLVERLHLGLSHGIGRSGNIAETQPKALGSSMLNSLANSMALEVLHVLGLESCKKALILPVCTGMALTLSLLTLKQLRPSTKYVIFSRIDQKSCLKSIFAAGLIPIIVNQTPTNPGTFCELKINESNLEEAISSIKTSEILCILSTTSCFAPRVPDSLILNGTFARKNGFFHLVNNAYGLQSPSIILQLSQALNSNLIDIFVQSTDKNFQTPVGGSIISSSNKEMVIKVGKLYPGRASAIPSRDFLLTVLNLGKNGLLKMMEERNQVYAFLVEKMREFAAEIGEEIIEPEGNEISLVEECKKLGGILFTRYKVTGTRVIISNGTVTNINGIEFKNFGSHTNVSIVPYITVAAGVGMTKNEVENIVQRLRECFCDIKN</sequence>
<keyword evidence="9 18" id="KW-0694">RNA-binding</keyword>
<evidence type="ECO:0000256" key="15">
    <source>
        <dbReference type="ARBA" id="ARBA00032048"/>
    </source>
</evidence>
<dbReference type="WBParaSite" id="PDA_v2.g7049.t1">
    <property type="protein sequence ID" value="PDA_v2.g7049.t1"/>
    <property type="gene ID" value="PDA_v2.g7049"/>
</dbReference>
<dbReference type="InterPro" id="IPR015424">
    <property type="entry name" value="PyrdxlP-dep_Trfase"/>
</dbReference>
<comment type="pathway">
    <text evidence="3 18">Aminoacyl-tRNA biosynthesis; selenocysteinyl-tRNA(Sec) biosynthesis; selenocysteinyl-tRNA(Sec) from L-seryl-tRNA(Sec) (archaeal/eukaryal route): step 2/2.</text>
</comment>
<proteinExistence type="inferred from homology"/>
<evidence type="ECO:0000256" key="17">
    <source>
        <dbReference type="ARBA" id="ARBA00048808"/>
    </source>
</evidence>
<name>A0A914QU17_9BILA</name>
<dbReference type="PANTHER" id="PTHR12944">
    <property type="entry name" value="SOLUBLE LIVER ANTIGEN/LIVER PANCREAS ANTIGEN"/>
    <property type="match status" value="1"/>
</dbReference>
<evidence type="ECO:0000256" key="19">
    <source>
        <dbReference type="PIRSR" id="PIRSR017689-1"/>
    </source>
</evidence>
<evidence type="ECO:0000256" key="4">
    <source>
        <dbReference type="ARBA" id="ARBA00007037"/>
    </source>
</evidence>
<dbReference type="InterPro" id="IPR015421">
    <property type="entry name" value="PyrdxlP-dep_Trfase_major"/>
</dbReference>
<dbReference type="InterPro" id="IPR019872">
    <property type="entry name" value="Sec-tRNA_Se_transferase"/>
</dbReference>
<evidence type="ECO:0000256" key="11">
    <source>
        <dbReference type="ARBA" id="ARBA00022917"/>
    </source>
</evidence>
<keyword evidence="12 18" id="KW-0711">Selenium</keyword>
<evidence type="ECO:0000256" key="1">
    <source>
        <dbReference type="ARBA" id="ARBA00001933"/>
    </source>
</evidence>
<feature type="binding site" evidence="19">
    <location>
        <position position="306"/>
    </location>
    <ligand>
        <name>substrate</name>
    </ligand>
</feature>
<evidence type="ECO:0000256" key="2">
    <source>
        <dbReference type="ARBA" id="ARBA00002552"/>
    </source>
</evidence>
<evidence type="ECO:0000256" key="3">
    <source>
        <dbReference type="ARBA" id="ARBA00004822"/>
    </source>
</evidence>
<dbReference type="GO" id="GO:0000049">
    <property type="term" value="F:tRNA binding"/>
    <property type="evidence" value="ECO:0007669"/>
    <property type="project" value="UniProtKB-UniRule"/>
</dbReference>
<dbReference type="Gene3D" id="3.40.640.10">
    <property type="entry name" value="Type I PLP-dependent aspartate aminotransferase-like (Major domain)"/>
    <property type="match status" value="1"/>
</dbReference>
<comment type="similarity">
    <text evidence="4 18">Belongs to the SepSecS family.</text>
</comment>
<feature type="binding site" evidence="19">
    <location>
        <position position="380"/>
    </location>
    <ligand>
        <name>tRNA</name>
        <dbReference type="ChEBI" id="CHEBI:17843"/>
    </ligand>
</feature>
<keyword evidence="21" id="KW-1185">Reference proteome</keyword>
<dbReference type="AlphaFoldDB" id="A0A914QU17"/>
<dbReference type="Proteomes" id="UP000887578">
    <property type="component" value="Unplaced"/>
</dbReference>
<accession>A0A914QU17</accession>
<evidence type="ECO:0000256" key="14">
    <source>
        <dbReference type="ARBA" id="ARBA00030669"/>
    </source>
</evidence>
<organism evidence="21 22">
    <name type="scientific">Panagrolaimus davidi</name>
    <dbReference type="NCBI Taxonomy" id="227884"/>
    <lineage>
        <taxon>Eukaryota</taxon>
        <taxon>Metazoa</taxon>
        <taxon>Ecdysozoa</taxon>
        <taxon>Nematoda</taxon>
        <taxon>Chromadorea</taxon>
        <taxon>Rhabditida</taxon>
        <taxon>Tylenchina</taxon>
        <taxon>Panagrolaimomorpha</taxon>
        <taxon>Panagrolaimoidea</taxon>
        <taxon>Panagrolaimidae</taxon>
        <taxon>Panagrolaimus</taxon>
    </lineage>
</organism>
<keyword evidence="8 18" id="KW-0808">Transferase</keyword>
<dbReference type="GO" id="GO:0005737">
    <property type="term" value="C:cytoplasm"/>
    <property type="evidence" value="ECO:0007669"/>
    <property type="project" value="UniProtKB-SubCell"/>
</dbReference>
<protein>
    <recommendedName>
        <fullName evidence="6 18">O-phosphoseryl-tRNA(Sec) selenium transferase</fullName>
        <ecNumber evidence="5 18">2.9.1.2</ecNumber>
    </recommendedName>
    <alternativeName>
        <fullName evidence="14 18">Selenocysteine synthase</fullName>
    </alternativeName>
    <alternativeName>
        <fullName evidence="15 18">Selenocysteinyl-tRNA(Sec) synthase</fullName>
    </alternativeName>
    <alternativeName>
        <fullName evidence="16 18">Sep-tRNA:Sec-tRNA synthase</fullName>
    </alternativeName>
</protein>
<evidence type="ECO:0000256" key="8">
    <source>
        <dbReference type="ARBA" id="ARBA00022679"/>
    </source>
</evidence>
<feature type="binding site" evidence="19">
    <location>
        <position position="87"/>
    </location>
    <ligand>
        <name>substrate</name>
    </ligand>
</feature>
<evidence type="ECO:0000256" key="12">
    <source>
        <dbReference type="ARBA" id="ARBA00023266"/>
    </source>
</evidence>
<dbReference type="GO" id="GO:0001717">
    <property type="term" value="P:conversion of seryl-tRNAsec to selenocys-tRNAsec"/>
    <property type="evidence" value="ECO:0007669"/>
    <property type="project" value="UniProtKB-UniRule"/>
</dbReference>
<dbReference type="GO" id="GO:0001514">
    <property type="term" value="P:selenocysteine incorporation"/>
    <property type="evidence" value="ECO:0007669"/>
    <property type="project" value="TreeGrafter"/>
</dbReference>
<dbReference type="GO" id="GO:0098621">
    <property type="term" value="F:O-phosphoseryl-tRNA(Sec) selenium transferase activity"/>
    <property type="evidence" value="ECO:0007669"/>
    <property type="project" value="UniProtKB-EC"/>
</dbReference>
<dbReference type="NCBIfam" id="TIGR03531">
    <property type="entry name" value="selenium_SpcS"/>
    <property type="match status" value="1"/>
</dbReference>
<keyword evidence="11 18" id="KW-0648">Protein biosynthesis</keyword>
<feature type="binding site" evidence="19">
    <location>
        <position position="86"/>
    </location>
    <ligand>
        <name>substrate</name>
    </ligand>
</feature>
<feature type="site" description="May act as a substrate filter by repelling compounds with a negatively charged alpha-carboxylate" evidence="20">
    <location>
        <position position="63"/>
    </location>
</feature>
<keyword evidence="10 18" id="KW-0663">Pyridoxal phosphate</keyword>
<dbReference type="Pfam" id="PF05889">
    <property type="entry name" value="SepSecS"/>
    <property type="match status" value="1"/>
</dbReference>
<comment type="subunit">
    <text evidence="13">Homotetramer formed by a catalytic dimer and a non-catalytic dimer serving as a binding platform that orients tRNASec for catalysis. Each tetramer binds the CCA ends of two tRNAs which point to the active sites of the catalytic dimer.</text>
</comment>
<evidence type="ECO:0000256" key="16">
    <source>
        <dbReference type="ARBA" id="ARBA00032693"/>
    </source>
</evidence>
<dbReference type="PANTHER" id="PTHR12944:SF2">
    <property type="entry name" value="O-PHOSPHOSERYL-TRNA(SEC) SELENIUM TRANSFERASE"/>
    <property type="match status" value="1"/>
</dbReference>